<accession>A0A914WV99</accession>
<evidence type="ECO:0000313" key="1">
    <source>
        <dbReference type="Proteomes" id="UP000887566"/>
    </source>
</evidence>
<organism evidence="1 2">
    <name type="scientific">Plectus sambesii</name>
    <dbReference type="NCBI Taxonomy" id="2011161"/>
    <lineage>
        <taxon>Eukaryota</taxon>
        <taxon>Metazoa</taxon>
        <taxon>Ecdysozoa</taxon>
        <taxon>Nematoda</taxon>
        <taxon>Chromadorea</taxon>
        <taxon>Plectida</taxon>
        <taxon>Plectina</taxon>
        <taxon>Plectoidea</taxon>
        <taxon>Plectidae</taxon>
        <taxon>Plectus</taxon>
    </lineage>
</organism>
<sequence length="147" mass="17197">MRDACDARRGGYAAAAAREQKARERIDAWLLADFTSRVGRFGRGAALIGLGRGKKSRPTFCWRRRTSFVRATTKLERVVLPWESALLVRSRHWGLRRSRRRRCRLRRRLLRPTATTIVRFCDRRPDPTAIPNRVDSPVFRRPRMVEP</sequence>
<keyword evidence="1" id="KW-1185">Reference proteome</keyword>
<name>A0A914WV99_9BILA</name>
<protein>
    <submittedName>
        <fullName evidence="2">Uncharacterized protein</fullName>
    </submittedName>
</protein>
<evidence type="ECO:0000313" key="2">
    <source>
        <dbReference type="WBParaSite" id="PSAMB.scaffold5370size11861.g26479.t1"/>
    </source>
</evidence>
<dbReference type="AlphaFoldDB" id="A0A914WV99"/>
<proteinExistence type="predicted"/>
<dbReference type="Proteomes" id="UP000887566">
    <property type="component" value="Unplaced"/>
</dbReference>
<reference evidence="2" key="1">
    <citation type="submission" date="2022-11" db="UniProtKB">
        <authorList>
            <consortium name="WormBaseParasite"/>
        </authorList>
    </citation>
    <scope>IDENTIFICATION</scope>
</reference>
<dbReference type="WBParaSite" id="PSAMB.scaffold5370size11861.g26479.t1">
    <property type="protein sequence ID" value="PSAMB.scaffold5370size11861.g26479.t1"/>
    <property type="gene ID" value="PSAMB.scaffold5370size11861.g26479"/>
</dbReference>